<dbReference type="AlphaFoldDB" id="A0A0F9EUY8"/>
<feature type="non-terminal residue" evidence="1">
    <location>
        <position position="238"/>
    </location>
</feature>
<protein>
    <submittedName>
        <fullName evidence="1">Uncharacterized protein</fullName>
    </submittedName>
</protein>
<sequence length="238" mass="26637">MTLRIVVEDVATRMDTYDHIQVYRATSVGGTYTDQDLDETLVALTYYYDIEDSGGDLNYWYKYRFHHDTGDLSSSFSDPFRVDGVTRLRTVQKALEDYNAGMVIACTSGCNSTSLITLDSRVKSTAYRDNRGKGAWVYMASGARAGDSSIILSSDVSEGDLTVNPALGGSPADGDEFEWHWLAARSTWNEAFNRAMARYYYADRVPVQGVAGQEEYDLSGIPWVHAPEDIFDVTWYPT</sequence>
<gene>
    <name evidence="1" type="ORF">LCGC14_2108250</name>
</gene>
<name>A0A0F9EUY8_9ZZZZ</name>
<proteinExistence type="predicted"/>
<accession>A0A0F9EUY8</accession>
<reference evidence="1" key="1">
    <citation type="journal article" date="2015" name="Nature">
        <title>Complex archaea that bridge the gap between prokaryotes and eukaryotes.</title>
        <authorList>
            <person name="Spang A."/>
            <person name="Saw J.H."/>
            <person name="Jorgensen S.L."/>
            <person name="Zaremba-Niedzwiedzka K."/>
            <person name="Martijn J."/>
            <person name="Lind A.E."/>
            <person name="van Eijk R."/>
            <person name="Schleper C."/>
            <person name="Guy L."/>
            <person name="Ettema T.J."/>
        </authorList>
    </citation>
    <scope>NUCLEOTIDE SEQUENCE</scope>
</reference>
<organism evidence="1">
    <name type="scientific">marine sediment metagenome</name>
    <dbReference type="NCBI Taxonomy" id="412755"/>
    <lineage>
        <taxon>unclassified sequences</taxon>
        <taxon>metagenomes</taxon>
        <taxon>ecological metagenomes</taxon>
    </lineage>
</organism>
<comment type="caution">
    <text evidence="1">The sequence shown here is derived from an EMBL/GenBank/DDBJ whole genome shotgun (WGS) entry which is preliminary data.</text>
</comment>
<evidence type="ECO:0000313" key="1">
    <source>
        <dbReference type="EMBL" id="KKL70101.1"/>
    </source>
</evidence>
<dbReference type="EMBL" id="LAZR01025996">
    <property type="protein sequence ID" value="KKL70101.1"/>
    <property type="molecule type" value="Genomic_DNA"/>
</dbReference>